<evidence type="ECO:0000313" key="4">
    <source>
        <dbReference type="Proteomes" id="UP000326464"/>
    </source>
</evidence>
<dbReference type="AlphaFoldDB" id="A0A7X1NS88"/>
<evidence type="ECO:0000256" key="1">
    <source>
        <dbReference type="SAM" id="MobiDB-lite"/>
    </source>
</evidence>
<feature type="signal peptide" evidence="2">
    <location>
        <begin position="1"/>
        <end position="26"/>
    </location>
</feature>
<dbReference type="RefSeq" id="WP_152816846.1">
    <property type="nucleotide sequence ID" value="NZ_VJXX01000006.1"/>
</dbReference>
<reference evidence="4" key="1">
    <citation type="submission" date="2019-07" db="EMBL/GenBank/DDBJ databases">
        <title>Arthrobacter KR32 sp. nov., isolated from mountain cheese made of cows milk.</title>
        <authorList>
            <person name="Flegler A."/>
        </authorList>
    </citation>
    <scope>NUCLEOTIDE SEQUENCE [LARGE SCALE GENOMIC DNA]</scope>
    <source>
        <strain evidence="4">KR32</strain>
    </source>
</reference>
<gene>
    <name evidence="3" type="ORF">FNH21_14810</name>
</gene>
<dbReference type="OrthoDB" id="4944818at2"/>
<dbReference type="EMBL" id="VJXX01000006">
    <property type="protein sequence ID" value="MPY11972.1"/>
    <property type="molecule type" value="Genomic_DNA"/>
</dbReference>
<keyword evidence="2" id="KW-0732">Signal</keyword>
<accession>A0A7X1NS88</accession>
<evidence type="ECO:0000313" key="3">
    <source>
        <dbReference type="EMBL" id="MPY11972.1"/>
    </source>
</evidence>
<comment type="caution">
    <text evidence="3">The sequence shown here is derived from an EMBL/GenBank/DDBJ whole genome shotgun (WGS) entry which is preliminary data.</text>
</comment>
<feature type="compositionally biased region" description="Low complexity" evidence="1">
    <location>
        <begin position="26"/>
        <end position="82"/>
    </location>
</feature>
<protein>
    <recommendedName>
        <fullName evidence="5">Lipoprotein</fullName>
    </recommendedName>
</protein>
<sequence length="272" mass="27228">MKNTSLLTLALAAALGLAGCAAPATEAGPGATATASGMASTTPFATSTTPSATSTSSPGQSASSSPTLPADGGTGAASATAAPEVGSSLADPSSSLFTTSDGLYSFMLPAGWTTTPREPSTAPDYGVPLSRTAYGILDGAGREMAVFAGGVPGDGAALPSPGHVPLDAEELPALSAQVGEAELPVSYVFDHYQDPFTGERVYLARYHLGPVPEDGLYGVPLGLLPLGENGLVVFTATFGTDRFPTPADAEAWLGTEEYAGLRGMFASLTYNG</sequence>
<feature type="region of interest" description="Disordered" evidence="1">
    <location>
        <begin position="26"/>
        <end position="93"/>
    </location>
</feature>
<keyword evidence="4" id="KW-1185">Reference proteome</keyword>
<evidence type="ECO:0008006" key="5">
    <source>
        <dbReference type="Google" id="ProtNLM"/>
    </source>
</evidence>
<feature type="chain" id="PRO_5039619682" description="Lipoprotein" evidence="2">
    <location>
        <begin position="27"/>
        <end position="272"/>
    </location>
</feature>
<dbReference type="PROSITE" id="PS51257">
    <property type="entry name" value="PROKAR_LIPOPROTEIN"/>
    <property type="match status" value="1"/>
</dbReference>
<dbReference type="Proteomes" id="UP000326464">
    <property type="component" value="Unassembled WGS sequence"/>
</dbReference>
<name>A0A7X1NS88_9MICC</name>
<proteinExistence type="predicted"/>
<evidence type="ECO:0000256" key="2">
    <source>
        <dbReference type="SAM" id="SignalP"/>
    </source>
</evidence>
<organism evidence="3 4">
    <name type="scientific">Arthrobacter bussei</name>
    <dbReference type="NCBI Taxonomy" id="2594179"/>
    <lineage>
        <taxon>Bacteria</taxon>
        <taxon>Bacillati</taxon>
        <taxon>Actinomycetota</taxon>
        <taxon>Actinomycetes</taxon>
        <taxon>Micrococcales</taxon>
        <taxon>Micrococcaceae</taxon>
        <taxon>Arthrobacter</taxon>
    </lineage>
</organism>